<evidence type="ECO:0000313" key="3">
    <source>
        <dbReference type="Proteomes" id="UP001550210"/>
    </source>
</evidence>
<organism evidence="2 3">
    <name type="scientific">Streptomyces ossamyceticus</name>
    <dbReference type="NCBI Taxonomy" id="249581"/>
    <lineage>
        <taxon>Bacteria</taxon>
        <taxon>Bacillati</taxon>
        <taxon>Actinomycetota</taxon>
        <taxon>Actinomycetes</taxon>
        <taxon>Kitasatosporales</taxon>
        <taxon>Streptomycetaceae</taxon>
        <taxon>Streptomyces</taxon>
    </lineage>
</organism>
<reference evidence="2 3" key="1">
    <citation type="submission" date="2024-06" db="EMBL/GenBank/DDBJ databases">
        <title>The Natural Products Discovery Center: Release of the First 8490 Sequenced Strains for Exploring Actinobacteria Biosynthetic Diversity.</title>
        <authorList>
            <person name="Kalkreuter E."/>
            <person name="Kautsar S.A."/>
            <person name="Yang D."/>
            <person name="Bader C.D."/>
            <person name="Teijaro C.N."/>
            <person name="Fluegel L."/>
            <person name="Davis C.M."/>
            <person name="Simpson J.R."/>
            <person name="Lauterbach L."/>
            <person name="Steele A.D."/>
            <person name="Gui C."/>
            <person name="Meng S."/>
            <person name="Li G."/>
            <person name="Viehrig K."/>
            <person name="Ye F."/>
            <person name="Su P."/>
            <person name="Kiefer A.F."/>
            <person name="Nichols A."/>
            <person name="Cepeda A.J."/>
            <person name="Yan W."/>
            <person name="Fan B."/>
            <person name="Jiang Y."/>
            <person name="Adhikari A."/>
            <person name="Zheng C.-J."/>
            <person name="Schuster L."/>
            <person name="Cowan T.M."/>
            <person name="Smanski M.J."/>
            <person name="Chevrette M.G."/>
            <person name="De Carvalho L.P.S."/>
            <person name="Shen B."/>
        </authorList>
    </citation>
    <scope>NUCLEOTIDE SEQUENCE [LARGE SCALE GENOMIC DNA]</scope>
    <source>
        <strain evidence="2 3">NPDC006434</strain>
    </source>
</reference>
<dbReference type="EMBL" id="JBEXPZ010000001">
    <property type="protein sequence ID" value="MET9843207.1"/>
    <property type="molecule type" value="Genomic_DNA"/>
</dbReference>
<dbReference type="RefSeq" id="WP_355390720.1">
    <property type="nucleotide sequence ID" value="NZ_JBEGHN010000023.1"/>
</dbReference>
<proteinExistence type="predicted"/>
<accession>A0ABV2UNT8</accession>
<evidence type="ECO:0000256" key="1">
    <source>
        <dbReference type="SAM" id="SignalP"/>
    </source>
</evidence>
<protein>
    <recommendedName>
        <fullName evidence="4">Secreted protein</fullName>
    </recommendedName>
</protein>
<name>A0ABV2UNT8_9ACTN</name>
<comment type="caution">
    <text evidence="2">The sequence shown here is derived from an EMBL/GenBank/DDBJ whole genome shotgun (WGS) entry which is preliminary data.</text>
</comment>
<dbReference type="InterPro" id="IPR006311">
    <property type="entry name" value="TAT_signal"/>
</dbReference>
<evidence type="ECO:0008006" key="4">
    <source>
        <dbReference type="Google" id="ProtNLM"/>
    </source>
</evidence>
<dbReference type="PROSITE" id="PS51318">
    <property type="entry name" value="TAT"/>
    <property type="match status" value="1"/>
</dbReference>
<sequence length="315" mass="33109">MLTPTRRWRRLLGALTGVAVALGLTAGAAQPAAAADAAPRAVTAYRHTSEAGDWIGQGSAVAYTPSTASITVEGALEVVRIRVENDSAWWDVVLAAPHGEKLHPGVYRDAERAHSATGRAPGLDVSGQHRGCNVVYGQFAVHQIEADASGDITLLDATYTQRCEAPDAPVLKGVVKYRAYPLSFTYASDPGDYPGQGRSGTHTGATSIFALREWGVGGLSWDASGKRESWSALLVPPTGERFEAGRTYRTERGSGPGVAGLDVSGFGGCNRSHGTLALTKLARDADGTVTAFAATFEQHCEGAEPALRGTIHYYA</sequence>
<feature type="chain" id="PRO_5045690391" description="Secreted protein" evidence="1">
    <location>
        <begin position="35"/>
        <end position="315"/>
    </location>
</feature>
<feature type="signal peptide" evidence="1">
    <location>
        <begin position="1"/>
        <end position="34"/>
    </location>
</feature>
<evidence type="ECO:0000313" key="2">
    <source>
        <dbReference type="EMBL" id="MET9843207.1"/>
    </source>
</evidence>
<keyword evidence="3" id="KW-1185">Reference proteome</keyword>
<dbReference type="Proteomes" id="UP001550210">
    <property type="component" value="Unassembled WGS sequence"/>
</dbReference>
<gene>
    <name evidence="2" type="ORF">ABZZ21_01210</name>
</gene>
<keyword evidence="1" id="KW-0732">Signal</keyword>